<dbReference type="EMBL" id="NBCO01000031">
    <property type="protein sequence ID" value="ORC85918.1"/>
    <property type="molecule type" value="Genomic_DNA"/>
</dbReference>
<evidence type="ECO:0000256" key="7">
    <source>
        <dbReference type="RuleBase" id="RU366077"/>
    </source>
</evidence>
<dbReference type="GO" id="GO:0016020">
    <property type="term" value="C:membrane"/>
    <property type="evidence" value="ECO:0007669"/>
    <property type="project" value="InterPro"/>
</dbReference>
<reference evidence="8 9" key="1">
    <citation type="submission" date="2017-03" db="EMBL/GenBank/DDBJ databases">
        <title>An alternative strategy for trypanosome survival in the mammalian bloodstream revealed through genome and transcriptome analysis of the ubiquitous bovine parasite Trypanosoma (Megatrypanum) theileri.</title>
        <authorList>
            <person name="Kelly S."/>
            <person name="Ivens A."/>
            <person name="Mott A."/>
            <person name="O'Neill E."/>
            <person name="Emms D."/>
            <person name="Macleod O."/>
            <person name="Voorheis P."/>
            <person name="Matthews J."/>
            <person name="Matthews K."/>
            <person name="Carrington M."/>
        </authorList>
    </citation>
    <scope>NUCLEOTIDE SEQUENCE [LARGE SCALE GENOMIC DNA]</scope>
    <source>
        <strain evidence="8">Edinburgh</strain>
    </source>
</reference>
<keyword evidence="9" id="KW-1185">Reference proteome</keyword>
<dbReference type="Gene3D" id="3.10.170.20">
    <property type="match status" value="1"/>
</dbReference>
<dbReference type="GO" id="GO:0004222">
    <property type="term" value="F:metalloendopeptidase activity"/>
    <property type="evidence" value="ECO:0007669"/>
    <property type="project" value="UniProtKB-UniRule"/>
</dbReference>
<keyword evidence="4 7" id="KW-0378">Hydrolase</keyword>
<evidence type="ECO:0000256" key="1">
    <source>
        <dbReference type="ARBA" id="ARBA00005860"/>
    </source>
</evidence>
<feature type="signal peptide" evidence="7">
    <location>
        <begin position="1"/>
        <end position="20"/>
    </location>
</feature>
<dbReference type="VEuPathDB" id="TriTrypDB:TM35_000311040"/>
<dbReference type="RefSeq" id="XP_028879984.1">
    <property type="nucleotide sequence ID" value="XM_029028585.1"/>
</dbReference>
<protein>
    <recommendedName>
        <fullName evidence="7">Leishmanolysin-like peptidase</fullName>
        <ecNumber evidence="7">3.4.24.-</ecNumber>
    </recommendedName>
</protein>
<evidence type="ECO:0000256" key="2">
    <source>
        <dbReference type="ARBA" id="ARBA00022670"/>
    </source>
</evidence>
<evidence type="ECO:0000256" key="3">
    <source>
        <dbReference type="ARBA" id="ARBA00022723"/>
    </source>
</evidence>
<dbReference type="AlphaFoldDB" id="A0A1X0NN54"/>
<dbReference type="GeneID" id="39988365"/>
<keyword evidence="3 7" id="KW-0479">Metal-binding</keyword>
<evidence type="ECO:0000256" key="4">
    <source>
        <dbReference type="ARBA" id="ARBA00022801"/>
    </source>
</evidence>
<dbReference type="GO" id="GO:0046872">
    <property type="term" value="F:metal ion binding"/>
    <property type="evidence" value="ECO:0007669"/>
    <property type="project" value="UniProtKB-KW"/>
</dbReference>
<dbReference type="GO" id="GO:0006508">
    <property type="term" value="P:proteolysis"/>
    <property type="evidence" value="ECO:0007669"/>
    <property type="project" value="UniProtKB-KW"/>
</dbReference>
<accession>A0A1X0NN54</accession>
<proteinExistence type="inferred from homology"/>
<keyword evidence="7" id="KW-0732">Signal</keyword>
<sequence length="134" mass="15065">MRCLLCTALLLLCCAYGCIAAVVQPLPQRGQGPWDTYTLSVPGADTDVPKKVEENWQPIRIAVSSHGVAWTVNHCLYKKAGARWRYALNDPHFDKVVCYRRDGMTLEKANLFLNKILPAAISLHAERLKVKRES</sequence>
<evidence type="ECO:0000313" key="9">
    <source>
        <dbReference type="Proteomes" id="UP000192257"/>
    </source>
</evidence>
<organism evidence="8 9">
    <name type="scientific">Trypanosoma theileri</name>
    <dbReference type="NCBI Taxonomy" id="67003"/>
    <lineage>
        <taxon>Eukaryota</taxon>
        <taxon>Discoba</taxon>
        <taxon>Euglenozoa</taxon>
        <taxon>Kinetoplastea</taxon>
        <taxon>Metakinetoplastina</taxon>
        <taxon>Trypanosomatida</taxon>
        <taxon>Trypanosomatidae</taxon>
        <taxon>Trypanosoma</taxon>
    </lineage>
</organism>
<comment type="caution">
    <text evidence="8">The sequence shown here is derived from an EMBL/GenBank/DDBJ whole genome shotgun (WGS) entry which is preliminary data.</text>
</comment>
<evidence type="ECO:0000256" key="5">
    <source>
        <dbReference type="ARBA" id="ARBA00022833"/>
    </source>
</evidence>
<dbReference type="Pfam" id="PF01457">
    <property type="entry name" value="Peptidase_M8"/>
    <property type="match status" value="1"/>
</dbReference>
<evidence type="ECO:0000313" key="8">
    <source>
        <dbReference type="EMBL" id="ORC85918.1"/>
    </source>
</evidence>
<dbReference type="EC" id="3.4.24.-" evidence="7"/>
<evidence type="ECO:0000256" key="6">
    <source>
        <dbReference type="ARBA" id="ARBA00023049"/>
    </source>
</evidence>
<dbReference type="SUPFAM" id="SSF55486">
    <property type="entry name" value="Metalloproteases ('zincins'), catalytic domain"/>
    <property type="match status" value="1"/>
</dbReference>
<feature type="chain" id="PRO_5023966221" description="Leishmanolysin-like peptidase" evidence="7">
    <location>
        <begin position="21"/>
        <end position="134"/>
    </location>
</feature>
<feature type="non-terminal residue" evidence="8">
    <location>
        <position position="134"/>
    </location>
</feature>
<comment type="cofactor">
    <cofactor evidence="7">
        <name>Zn(2+)</name>
        <dbReference type="ChEBI" id="CHEBI:29105"/>
    </cofactor>
    <text evidence="7">Binds 1 zinc ion per subunit.</text>
</comment>
<dbReference type="InterPro" id="IPR001577">
    <property type="entry name" value="Peptidase_M8"/>
</dbReference>
<keyword evidence="2 7" id="KW-0645">Protease</keyword>
<keyword evidence="5 7" id="KW-0862">Zinc</keyword>
<keyword evidence="6 7" id="KW-0482">Metalloprotease</keyword>
<comment type="similarity">
    <text evidence="1 7">Belongs to the peptidase M8 family.</text>
</comment>
<dbReference type="GO" id="GO:0007155">
    <property type="term" value="P:cell adhesion"/>
    <property type="evidence" value="ECO:0007669"/>
    <property type="project" value="InterPro"/>
</dbReference>
<dbReference type="Proteomes" id="UP000192257">
    <property type="component" value="Unassembled WGS sequence"/>
</dbReference>
<name>A0A1X0NN54_9TRYP</name>
<gene>
    <name evidence="8" type="ORF">TM35_000311040</name>
</gene>